<evidence type="ECO:0000313" key="2">
    <source>
        <dbReference type="EMBL" id="OAD23487.1"/>
    </source>
</evidence>
<dbReference type="Gene3D" id="3.40.50.1460">
    <property type="match status" value="1"/>
</dbReference>
<dbReference type="GO" id="GO:0004197">
    <property type="term" value="F:cysteine-type endopeptidase activity"/>
    <property type="evidence" value="ECO:0007669"/>
    <property type="project" value="InterPro"/>
</dbReference>
<dbReference type="Proteomes" id="UP000076962">
    <property type="component" value="Unassembled WGS sequence"/>
</dbReference>
<sequence>MTEGVLRKRFGFQDDDFIIIKDAQATHTGIEKAFKALIERVQPDDFVYIYYSGHGSQTADLNSDEPSDKDQTWVSYGARTGRDGIDDYDVLDDEINAWLAKLYDKTKQVVFVSDSCHSATVSRAVERGEVLIRAVKDDKRPHILGKLTYTRLTTPHGIRVGAARDHESAIEKPREDDQYYGLFTWHWVHNLQQAQTVDTWDDVFKRTYAQLTTKRGIVQQPQMEGRLVLEDDFTPLPTTIPVYRIHEEKVKILVGSIAGVTKGSVYRLYKPQHPNPQKLPSLTIEMVTPFVSYGKPNSEDAFQTGDLVIEESHVYSLSPIKVYLEADFPDGKDKALLQAIQSAFQPKPDGTLSFPAYMLTDEPSHADLRLYLLRPLLEDGQLVREKPEDALPKSFPEQPPELWILTPEQLLLYKNLRISFDNLTKGIKLLQDNLNKLARIRELKALQSPRGSTLPVTVQTFILSPDNSCQKGDNCVWTPESDGSWRWHRKNGPYSLPEMNGRKLNKGDFLTFTLDNKSEQDYYCYLINITPSGAIYSIFPGVWEGMESAHLNAGQKRELVEEVVLPMIEVGEDTIKVITTSKSPIDVSLLVQSPFVHGGLKGNLNPLEQLLVNVVYGQRGSVSTEDKWATEQVTVEVE</sequence>
<comment type="caution">
    <text evidence="2">The sequence shown here is derived from an EMBL/GenBank/DDBJ whole genome shotgun (WGS) entry which is preliminary data.</text>
</comment>
<dbReference type="InterPro" id="IPR050452">
    <property type="entry name" value="Metacaspase"/>
</dbReference>
<gene>
    <name evidence="2" type="ORF">THIOM_000684</name>
</gene>
<dbReference type="EMBL" id="LUTY01000341">
    <property type="protein sequence ID" value="OAD23487.1"/>
    <property type="molecule type" value="Genomic_DNA"/>
</dbReference>
<evidence type="ECO:0000259" key="1">
    <source>
        <dbReference type="Pfam" id="PF00656"/>
    </source>
</evidence>
<protein>
    <submittedName>
        <fullName evidence="2">Peptidase C14 caspase catalytic subunit p20</fullName>
    </submittedName>
</protein>
<reference evidence="2 3" key="1">
    <citation type="submission" date="2016-05" db="EMBL/GenBank/DDBJ databases">
        <title>Single-cell genome of chain-forming Candidatus Thiomargarita nelsonii and comparison to other large sulfur-oxidizing bacteria.</title>
        <authorList>
            <person name="Winkel M."/>
            <person name="Salman V."/>
            <person name="Woyke T."/>
            <person name="Schulz-Vogt H."/>
            <person name="Richter M."/>
            <person name="Flood B."/>
            <person name="Bailey J."/>
            <person name="Amann R."/>
            <person name="Mussmann M."/>
        </authorList>
    </citation>
    <scope>NUCLEOTIDE SEQUENCE [LARGE SCALE GENOMIC DNA]</scope>
    <source>
        <strain evidence="2 3">THI036</strain>
    </source>
</reference>
<evidence type="ECO:0000313" key="3">
    <source>
        <dbReference type="Proteomes" id="UP000076962"/>
    </source>
</evidence>
<dbReference type="AlphaFoldDB" id="A0A176S699"/>
<dbReference type="Pfam" id="PF00656">
    <property type="entry name" value="Peptidase_C14"/>
    <property type="match status" value="1"/>
</dbReference>
<dbReference type="InterPro" id="IPR011600">
    <property type="entry name" value="Pept_C14_caspase"/>
</dbReference>
<name>A0A176S699_9GAMM</name>
<dbReference type="PANTHER" id="PTHR48104">
    <property type="entry name" value="METACASPASE-4"/>
    <property type="match status" value="1"/>
</dbReference>
<dbReference type="PANTHER" id="PTHR48104:SF30">
    <property type="entry name" value="METACASPASE-1"/>
    <property type="match status" value="1"/>
</dbReference>
<proteinExistence type="predicted"/>
<accession>A0A176S699</accession>
<feature type="domain" description="Peptidase C14 caspase" evidence="1">
    <location>
        <begin position="8"/>
        <end position="225"/>
    </location>
</feature>
<keyword evidence="3" id="KW-1185">Reference proteome</keyword>
<dbReference type="GO" id="GO:0006508">
    <property type="term" value="P:proteolysis"/>
    <property type="evidence" value="ECO:0007669"/>
    <property type="project" value="InterPro"/>
</dbReference>
<dbReference type="GO" id="GO:0005737">
    <property type="term" value="C:cytoplasm"/>
    <property type="evidence" value="ECO:0007669"/>
    <property type="project" value="TreeGrafter"/>
</dbReference>
<organism evidence="2 3">
    <name type="scientific">Candidatus Thiomargarita nelsonii</name>
    <dbReference type="NCBI Taxonomy" id="1003181"/>
    <lineage>
        <taxon>Bacteria</taxon>
        <taxon>Pseudomonadati</taxon>
        <taxon>Pseudomonadota</taxon>
        <taxon>Gammaproteobacteria</taxon>
        <taxon>Thiotrichales</taxon>
        <taxon>Thiotrichaceae</taxon>
        <taxon>Thiomargarita</taxon>
    </lineage>
</organism>